<dbReference type="Gene3D" id="3.40.50.300">
    <property type="entry name" value="P-loop containing nucleotide triphosphate hydrolases"/>
    <property type="match status" value="1"/>
</dbReference>
<dbReference type="CDD" id="cd03230">
    <property type="entry name" value="ABC_DR_subfamily_A"/>
    <property type="match status" value="1"/>
</dbReference>
<dbReference type="EMBL" id="CP058909">
    <property type="protein sequence ID" value="QLH84609.1"/>
    <property type="molecule type" value="Genomic_DNA"/>
</dbReference>
<dbReference type="AlphaFoldDB" id="A0A7D5TEF1"/>
<keyword evidence="2" id="KW-0813">Transport</keyword>
<feature type="compositionally biased region" description="Acidic residues" evidence="5">
    <location>
        <begin position="318"/>
        <end position="331"/>
    </location>
</feature>
<dbReference type="Pfam" id="PF00005">
    <property type="entry name" value="ABC_tran"/>
    <property type="match status" value="1"/>
</dbReference>
<feature type="compositionally biased region" description="Low complexity" evidence="5">
    <location>
        <begin position="301"/>
        <end position="311"/>
    </location>
</feature>
<feature type="region of interest" description="Disordered" evidence="5">
    <location>
        <begin position="301"/>
        <end position="331"/>
    </location>
</feature>
<keyword evidence="8" id="KW-1185">Reference proteome</keyword>
<dbReference type="InterPro" id="IPR003439">
    <property type="entry name" value="ABC_transporter-like_ATP-bd"/>
</dbReference>
<evidence type="ECO:0000256" key="5">
    <source>
        <dbReference type="SAM" id="MobiDB-lite"/>
    </source>
</evidence>
<evidence type="ECO:0000256" key="3">
    <source>
        <dbReference type="ARBA" id="ARBA00022741"/>
    </source>
</evidence>
<dbReference type="Proteomes" id="UP000509346">
    <property type="component" value="Chromosome"/>
</dbReference>
<dbReference type="Pfam" id="PF13732">
    <property type="entry name" value="DrrA1-3_C"/>
    <property type="match status" value="1"/>
</dbReference>
<dbReference type="GO" id="GO:0016887">
    <property type="term" value="F:ATP hydrolysis activity"/>
    <property type="evidence" value="ECO:0007669"/>
    <property type="project" value="InterPro"/>
</dbReference>
<name>A0A7D5TEF1_9EURY</name>
<dbReference type="PANTHER" id="PTHR43335">
    <property type="entry name" value="ABC TRANSPORTER, ATP-BINDING PROTEIN"/>
    <property type="match status" value="1"/>
</dbReference>
<keyword evidence="4 7" id="KW-0067">ATP-binding</keyword>
<comment type="similarity">
    <text evidence="1">Belongs to the ABC transporter superfamily.</text>
</comment>
<dbReference type="KEGG" id="hpel:HZS54_24505"/>
<dbReference type="SMART" id="SM00382">
    <property type="entry name" value="AAA"/>
    <property type="match status" value="1"/>
</dbReference>
<reference evidence="7 8" key="1">
    <citation type="submission" date="2020-07" db="EMBL/GenBank/DDBJ databases">
        <title>Halosimplex litoreum sp. nov. and Halosimplex rubrum sp. nov., isolated from different salt environments.</title>
        <authorList>
            <person name="Cui H."/>
        </authorList>
    </citation>
    <scope>NUCLEOTIDE SEQUENCE [LARGE SCALE GENOMIC DNA]</scope>
    <source>
        <strain evidence="7 8">R2</strain>
    </source>
</reference>
<feature type="domain" description="ABC transporter" evidence="6">
    <location>
        <begin position="4"/>
        <end position="230"/>
    </location>
</feature>
<accession>A0A7D5TEF1</accession>
<organism evidence="7 8">
    <name type="scientific">Halosimplex pelagicum</name>
    <dbReference type="NCBI Taxonomy" id="869886"/>
    <lineage>
        <taxon>Archaea</taxon>
        <taxon>Methanobacteriati</taxon>
        <taxon>Methanobacteriota</taxon>
        <taxon>Stenosarchaea group</taxon>
        <taxon>Halobacteria</taxon>
        <taxon>Halobacteriales</taxon>
        <taxon>Haloarculaceae</taxon>
        <taxon>Halosimplex</taxon>
    </lineage>
</organism>
<dbReference type="OrthoDB" id="87732at2157"/>
<evidence type="ECO:0000256" key="2">
    <source>
        <dbReference type="ARBA" id="ARBA00022448"/>
    </source>
</evidence>
<dbReference type="InterPro" id="IPR025302">
    <property type="entry name" value="DrrA1/2-like_C"/>
</dbReference>
<evidence type="ECO:0000259" key="6">
    <source>
        <dbReference type="PROSITE" id="PS50893"/>
    </source>
</evidence>
<evidence type="ECO:0000256" key="1">
    <source>
        <dbReference type="ARBA" id="ARBA00005417"/>
    </source>
</evidence>
<gene>
    <name evidence="7" type="ORF">HZS54_24505</name>
</gene>
<sequence length="331" mass="35062">MPAIELDGVTKRFDDVTALRGVDMTVEDGDVFGFLGPNGAGKTTTIDILLDFVRPTAGSAEVLGMDAREESEAIRERLGVLPEGYDLYDRLTGRHHIEFVGEAKRADPDPEAIAERVGLDREDLDRKVEGYSRGMAQRLALGMALVGEPDLLILDEPSSGLDPNGARLMRQIVREENERGATVFFSSHILGQVESVCDRVAILQDGEVIAVDTVEGLREATDTGTRLVVSVDPGEAEAAADAAREVDAVESATVEGDDLIVSVDSDAKMSVLTAIEDAGIAVDDFETEEASLEDLFAAYTDAETDAAPTATAGGGSDSEADADGDDGGEDR</sequence>
<dbReference type="GeneID" id="56085824"/>
<dbReference type="SUPFAM" id="SSF52540">
    <property type="entry name" value="P-loop containing nucleoside triphosphate hydrolases"/>
    <property type="match status" value="1"/>
</dbReference>
<protein>
    <submittedName>
        <fullName evidence="7">ABC transporter ATP-binding protein</fullName>
    </submittedName>
</protein>
<evidence type="ECO:0000313" key="8">
    <source>
        <dbReference type="Proteomes" id="UP000509346"/>
    </source>
</evidence>
<dbReference type="InterPro" id="IPR027417">
    <property type="entry name" value="P-loop_NTPase"/>
</dbReference>
<evidence type="ECO:0000313" key="7">
    <source>
        <dbReference type="EMBL" id="QLH84609.1"/>
    </source>
</evidence>
<proteinExistence type="inferred from homology"/>
<dbReference type="RefSeq" id="WP_179919688.1">
    <property type="nucleotide sequence ID" value="NZ_CP058909.1"/>
</dbReference>
<dbReference type="PROSITE" id="PS50893">
    <property type="entry name" value="ABC_TRANSPORTER_2"/>
    <property type="match status" value="1"/>
</dbReference>
<keyword evidence="3" id="KW-0547">Nucleotide-binding</keyword>
<evidence type="ECO:0000256" key="4">
    <source>
        <dbReference type="ARBA" id="ARBA00022840"/>
    </source>
</evidence>
<dbReference type="InterPro" id="IPR003593">
    <property type="entry name" value="AAA+_ATPase"/>
</dbReference>
<dbReference type="PANTHER" id="PTHR43335:SF4">
    <property type="entry name" value="ABC TRANSPORTER, ATP-BINDING PROTEIN"/>
    <property type="match status" value="1"/>
</dbReference>
<dbReference type="GO" id="GO:0005524">
    <property type="term" value="F:ATP binding"/>
    <property type="evidence" value="ECO:0007669"/>
    <property type="project" value="UniProtKB-KW"/>
</dbReference>